<dbReference type="GeneID" id="92086746"/>
<dbReference type="EMBL" id="JAQQWL010000002">
    <property type="protein sequence ID" value="KAK8087300.1"/>
    <property type="molecule type" value="Genomic_DNA"/>
</dbReference>
<reference evidence="1 2" key="1">
    <citation type="submission" date="2023-01" db="EMBL/GenBank/DDBJ databases">
        <title>Analysis of 21 Apiospora genomes using comparative genomics revels a genus with tremendous synthesis potential of carbohydrate active enzymes and secondary metabolites.</title>
        <authorList>
            <person name="Sorensen T."/>
        </authorList>
    </citation>
    <scope>NUCLEOTIDE SEQUENCE [LARGE SCALE GENOMIC DNA]</scope>
    <source>
        <strain evidence="1 2">CBS 135458</strain>
    </source>
</reference>
<sequence>MTLGKCFKELVVYFHSGAGSAVAGRDPRMEPVCFLERENTLPKNSLWKHINNASNASNGLVRFAQRQGFAEGMV</sequence>
<accession>A0ABR1WVY5</accession>
<evidence type="ECO:0000313" key="1">
    <source>
        <dbReference type="EMBL" id="KAK8087300.1"/>
    </source>
</evidence>
<gene>
    <name evidence="1" type="ORF">PG994_002274</name>
</gene>
<organism evidence="1 2">
    <name type="scientific">Apiospora phragmitis</name>
    <dbReference type="NCBI Taxonomy" id="2905665"/>
    <lineage>
        <taxon>Eukaryota</taxon>
        <taxon>Fungi</taxon>
        <taxon>Dikarya</taxon>
        <taxon>Ascomycota</taxon>
        <taxon>Pezizomycotina</taxon>
        <taxon>Sordariomycetes</taxon>
        <taxon>Xylariomycetidae</taxon>
        <taxon>Amphisphaeriales</taxon>
        <taxon>Apiosporaceae</taxon>
        <taxon>Apiospora</taxon>
    </lineage>
</organism>
<proteinExistence type="predicted"/>
<keyword evidence="2" id="KW-1185">Reference proteome</keyword>
<comment type="caution">
    <text evidence="1">The sequence shown here is derived from an EMBL/GenBank/DDBJ whole genome shotgun (WGS) entry which is preliminary data.</text>
</comment>
<protein>
    <submittedName>
        <fullName evidence="1">Uncharacterized protein</fullName>
    </submittedName>
</protein>
<evidence type="ECO:0000313" key="2">
    <source>
        <dbReference type="Proteomes" id="UP001480595"/>
    </source>
</evidence>
<dbReference type="RefSeq" id="XP_066721824.1">
    <property type="nucleotide sequence ID" value="XM_066853683.1"/>
</dbReference>
<dbReference type="Proteomes" id="UP001480595">
    <property type="component" value="Unassembled WGS sequence"/>
</dbReference>
<name>A0ABR1WVY5_9PEZI</name>